<dbReference type="AlphaFoldDB" id="X1BLR3"/>
<dbReference type="EMBL" id="BART01000502">
    <property type="protein sequence ID" value="GAG73041.1"/>
    <property type="molecule type" value="Genomic_DNA"/>
</dbReference>
<name>X1BLR3_9ZZZZ</name>
<proteinExistence type="predicted"/>
<reference evidence="1" key="1">
    <citation type="journal article" date="2014" name="Front. Microbiol.">
        <title>High frequency of phylogenetically diverse reductive dehalogenase-homologous genes in deep subseafloor sedimentary metagenomes.</title>
        <authorList>
            <person name="Kawai M."/>
            <person name="Futagami T."/>
            <person name="Toyoda A."/>
            <person name="Takaki Y."/>
            <person name="Nishi S."/>
            <person name="Hori S."/>
            <person name="Arai W."/>
            <person name="Tsubouchi T."/>
            <person name="Morono Y."/>
            <person name="Uchiyama I."/>
            <person name="Ito T."/>
            <person name="Fujiyama A."/>
            <person name="Inagaki F."/>
            <person name="Takami H."/>
        </authorList>
    </citation>
    <scope>NUCLEOTIDE SEQUENCE</scope>
    <source>
        <strain evidence="1">Expedition CK06-06</strain>
    </source>
</reference>
<feature type="non-terminal residue" evidence="1">
    <location>
        <position position="68"/>
    </location>
</feature>
<organism evidence="1">
    <name type="scientific">marine sediment metagenome</name>
    <dbReference type="NCBI Taxonomy" id="412755"/>
    <lineage>
        <taxon>unclassified sequences</taxon>
        <taxon>metagenomes</taxon>
        <taxon>ecological metagenomes</taxon>
    </lineage>
</organism>
<gene>
    <name evidence="1" type="ORF">S01H4_02345</name>
</gene>
<sequence length="68" mass="8293">MIIKPEELLKKLTKLRGNVKTILSYLWVTKKNKCWEARGLKKEKQILIANYMYNNEDRNFTNYLNNWE</sequence>
<accession>X1BLR3</accession>
<protein>
    <submittedName>
        <fullName evidence="1">Uncharacterized protein</fullName>
    </submittedName>
</protein>
<evidence type="ECO:0000313" key="1">
    <source>
        <dbReference type="EMBL" id="GAG73041.1"/>
    </source>
</evidence>
<comment type="caution">
    <text evidence="1">The sequence shown here is derived from an EMBL/GenBank/DDBJ whole genome shotgun (WGS) entry which is preliminary data.</text>
</comment>